<comment type="caution">
    <text evidence="1">The sequence shown here is derived from an EMBL/GenBank/DDBJ whole genome shotgun (WGS) entry which is preliminary data.</text>
</comment>
<evidence type="ECO:0000313" key="2">
    <source>
        <dbReference type="Proteomes" id="UP000604046"/>
    </source>
</evidence>
<dbReference type="EMBL" id="CAJNDS010001791">
    <property type="protein sequence ID" value="CAE7280188.1"/>
    <property type="molecule type" value="Genomic_DNA"/>
</dbReference>
<keyword evidence="2" id="KW-1185">Reference proteome</keyword>
<name>A0A812MR67_9DINO</name>
<sequence>MAMIIPEVPMTPRKFPVAPRKHRLPAHSTKRALCVVDLEIDLGQSSESSSLYCPRVNFASTDQVVEIPEGSATGLRGLQQLSAAKASGESLGEACESSGLGQLTAGRHEAVRLRIEQLLDAEPRRIRDRSKRRADGHRVA</sequence>
<protein>
    <submittedName>
        <fullName evidence="1">Uncharacterized protein</fullName>
    </submittedName>
</protein>
<accession>A0A812MR67</accession>
<evidence type="ECO:0000313" key="1">
    <source>
        <dbReference type="EMBL" id="CAE7280188.1"/>
    </source>
</evidence>
<dbReference type="Proteomes" id="UP000604046">
    <property type="component" value="Unassembled WGS sequence"/>
</dbReference>
<dbReference type="AlphaFoldDB" id="A0A812MR67"/>
<reference evidence="1" key="1">
    <citation type="submission" date="2021-02" db="EMBL/GenBank/DDBJ databases">
        <authorList>
            <person name="Dougan E. K."/>
            <person name="Rhodes N."/>
            <person name="Thang M."/>
            <person name="Chan C."/>
        </authorList>
    </citation>
    <scope>NUCLEOTIDE SEQUENCE</scope>
</reference>
<organism evidence="1 2">
    <name type="scientific">Symbiodinium natans</name>
    <dbReference type="NCBI Taxonomy" id="878477"/>
    <lineage>
        <taxon>Eukaryota</taxon>
        <taxon>Sar</taxon>
        <taxon>Alveolata</taxon>
        <taxon>Dinophyceae</taxon>
        <taxon>Suessiales</taxon>
        <taxon>Symbiodiniaceae</taxon>
        <taxon>Symbiodinium</taxon>
    </lineage>
</organism>
<proteinExistence type="predicted"/>
<gene>
    <name evidence="1" type="ORF">SNAT2548_LOCUS14857</name>
</gene>